<feature type="domain" description="Major facilitator superfamily (MFS) profile" evidence="9">
    <location>
        <begin position="176"/>
        <end position="363"/>
    </location>
</feature>
<dbReference type="GO" id="GO:0005886">
    <property type="term" value="C:plasma membrane"/>
    <property type="evidence" value="ECO:0007669"/>
    <property type="project" value="UniProtKB-SubCell"/>
</dbReference>
<evidence type="ECO:0000256" key="2">
    <source>
        <dbReference type="ARBA" id="ARBA00022448"/>
    </source>
</evidence>
<dbReference type="AlphaFoldDB" id="D3A980"/>
<sequence length="363" mass="38305">VTGAILQPWIAAAADKSERYTLRQRMTGITCLGIVPAAVLMLAPGSRFLSAGLLMVIMVVVSVQQPLVNAVNGYYISRGKSMNFGVARATGSLGFAVLSWIMGYLVAAFGERVIPIAICFLLVTMVAVISSFRMERDKSCNGETIEAAEPFSGSGKRTGTSPRAPGSGWALIKKYRRFFLVLGGIVFLFAFHNMVNTYLIQIMERFGGNSSDMGTSIAIAAVCEIPVMVLFSKLAEKISPNRLIKIAGLGFLLKAGAIWLAGSVLMVHASQLLQALSFAILIPASVYYSDEVMEAQDRIKGQAFITASITAGGMVGNFFGGKIIDAAGVPAMLTAGVVCAGAGMVLVWIGAVPAKGRGEDGTL</sequence>
<keyword evidence="3" id="KW-1003">Cell membrane</keyword>
<dbReference type="SUPFAM" id="SSF103473">
    <property type="entry name" value="MFS general substrate transporter"/>
    <property type="match status" value="1"/>
</dbReference>
<dbReference type="InterPro" id="IPR024989">
    <property type="entry name" value="MFS_assoc_dom"/>
</dbReference>
<feature type="transmembrane region" description="Helical" evidence="8">
    <location>
        <begin position="178"/>
        <end position="201"/>
    </location>
</feature>
<comment type="caution">
    <text evidence="10">The sequence shown here is derived from an EMBL/GenBank/DDBJ whole genome shotgun (WGS) entry which is preliminary data.</text>
</comment>
<keyword evidence="7 8" id="KW-0472">Membrane</keyword>
<dbReference type="PROSITE" id="PS50850">
    <property type="entry name" value="MFS"/>
    <property type="match status" value="1"/>
</dbReference>
<dbReference type="PANTHER" id="PTHR23522:SF10">
    <property type="entry name" value="3-PHENYLPROPIONIC ACID TRANSPORTER-RELATED"/>
    <property type="match status" value="1"/>
</dbReference>
<dbReference type="GO" id="GO:0015528">
    <property type="term" value="F:lactose:proton symporter activity"/>
    <property type="evidence" value="ECO:0007669"/>
    <property type="project" value="TreeGrafter"/>
</dbReference>
<organism evidence="10 11">
    <name type="scientific">Hungatella hathewayi DSM 13479</name>
    <dbReference type="NCBI Taxonomy" id="566550"/>
    <lineage>
        <taxon>Bacteria</taxon>
        <taxon>Bacillati</taxon>
        <taxon>Bacillota</taxon>
        <taxon>Clostridia</taxon>
        <taxon>Lachnospirales</taxon>
        <taxon>Lachnospiraceae</taxon>
        <taxon>Hungatella</taxon>
    </lineage>
</organism>
<accession>D3A980</accession>
<evidence type="ECO:0000313" key="10">
    <source>
        <dbReference type="EMBL" id="EFD01634.1"/>
    </source>
</evidence>
<feature type="transmembrane region" description="Helical" evidence="8">
    <location>
        <begin position="326"/>
        <end position="349"/>
    </location>
</feature>
<dbReference type="InterPro" id="IPR036259">
    <property type="entry name" value="MFS_trans_sf"/>
</dbReference>
<name>D3A980_9FIRM</name>
<feature type="transmembrane region" description="Helical" evidence="8">
    <location>
        <begin position="89"/>
        <end position="107"/>
    </location>
</feature>
<dbReference type="Gene3D" id="1.20.1250.20">
    <property type="entry name" value="MFS general substrate transporter like domains"/>
    <property type="match status" value="2"/>
</dbReference>
<keyword evidence="6 8" id="KW-1133">Transmembrane helix</keyword>
<evidence type="ECO:0000256" key="4">
    <source>
        <dbReference type="ARBA" id="ARBA00022519"/>
    </source>
</evidence>
<protein>
    <recommendedName>
        <fullName evidence="9">Major facilitator superfamily (MFS) profile domain-containing protein</fullName>
    </recommendedName>
</protein>
<evidence type="ECO:0000256" key="8">
    <source>
        <dbReference type="SAM" id="Phobius"/>
    </source>
</evidence>
<dbReference type="Proteomes" id="UP000004968">
    <property type="component" value="Unassembled WGS sequence"/>
</dbReference>
<comment type="subcellular location">
    <subcellularLocation>
        <location evidence="1">Cell inner membrane</location>
        <topology evidence="1">Multi-pass membrane protein</topology>
    </subcellularLocation>
</comment>
<feature type="transmembrane region" description="Helical" evidence="8">
    <location>
        <begin position="272"/>
        <end position="289"/>
    </location>
</feature>
<keyword evidence="4" id="KW-0997">Cell inner membrane</keyword>
<evidence type="ECO:0000256" key="3">
    <source>
        <dbReference type="ARBA" id="ARBA00022475"/>
    </source>
</evidence>
<evidence type="ECO:0000256" key="5">
    <source>
        <dbReference type="ARBA" id="ARBA00022692"/>
    </source>
</evidence>
<dbReference type="Pfam" id="PF12832">
    <property type="entry name" value="MFS_1_like"/>
    <property type="match status" value="1"/>
</dbReference>
<feature type="transmembrane region" description="Helical" evidence="8">
    <location>
        <begin position="49"/>
        <end position="68"/>
    </location>
</feature>
<feature type="transmembrane region" description="Helical" evidence="8">
    <location>
        <begin position="301"/>
        <end position="320"/>
    </location>
</feature>
<dbReference type="InterPro" id="IPR020846">
    <property type="entry name" value="MFS_dom"/>
</dbReference>
<dbReference type="GO" id="GO:0030395">
    <property type="term" value="F:lactose binding"/>
    <property type="evidence" value="ECO:0007669"/>
    <property type="project" value="TreeGrafter"/>
</dbReference>
<feature type="transmembrane region" description="Helical" evidence="8">
    <location>
        <begin position="26"/>
        <end position="43"/>
    </location>
</feature>
<feature type="transmembrane region" description="Helical" evidence="8">
    <location>
        <begin position="213"/>
        <end position="231"/>
    </location>
</feature>
<evidence type="ECO:0000259" key="9">
    <source>
        <dbReference type="PROSITE" id="PS50850"/>
    </source>
</evidence>
<evidence type="ECO:0000256" key="7">
    <source>
        <dbReference type="ARBA" id="ARBA00023136"/>
    </source>
</evidence>
<feature type="transmembrane region" description="Helical" evidence="8">
    <location>
        <begin position="113"/>
        <end position="132"/>
    </location>
</feature>
<proteinExistence type="predicted"/>
<dbReference type="RefSeq" id="WP_006770716.1">
    <property type="nucleotide sequence ID" value="NZ_GG667607.1"/>
</dbReference>
<feature type="transmembrane region" description="Helical" evidence="8">
    <location>
        <begin position="243"/>
        <end position="266"/>
    </location>
</feature>
<dbReference type="EMBL" id="ACIO01000012">
    <property type="protein sequence ID" value="EFD01634.1"/>
    <property type="molecule type" value="Genomic_DNA"/>
</dbReference>
<keyword evidence="2" id="KW-0813">Transport</keyword>
<evidence type="ECO:0000256" key="6">
    <source>
        <dbReference type="ARBA" id="ARBA00022989"/>
    </source>
</evidence>
<gene>
    <name evidence="10" type="ORF">CLOSTHATH_00150</name>
</gene>
<keyword evidence="5 8" id="KW-0812">Transmembrane</keyword>
<evidence type="ECO:0000313" key="11">
    <source>
        <dbReference type="Proteomes" id="UP000004968"/>
    </source>
</evidence>
<dbReference type="HOGENOM" id="CLU_013133_5_0_9"/>
<dbReference type="PANTHER" id="PTHR23522">
    <property type="entry name" value="BLL5896 PROTEIN"/>
    <property type="match status" value="1"/>
</dbReference>
<evidence type="ECO:0000256" key="1">
    <source>
        <dbReference type="ARBA" id="ARBA00004429"/>
    </source>
</evidence>
<feature type="non-terminal residue" evidence="10">
    <location>
        <position position="1"/>
    </location>
</feature>
<reference evidence="10 11" key="1">
    <citation type="submission" date="2010-01" db="EMBL/GenBank/DDBJ databases">
        <authorList>
            <person name="Weinstock G."/>
            <person name="Sodergren E."/>
            <person name="Clifton S."/>
            <person name="Fulton L."/>
            <person name="Fulton B."/>
            <person name="Courtney L."/>
            <person name="Fronick C."/>
            <person name="Harrison M."/>
            <person name="Strong C."/>
            <person name="Farmer C."/>
            <person name="Delahaunty K."/>
            <person name="Markovic C."/>
            <person name="Hall O."/>
            <person name="Minx P."/>
            <person name="Tomlinson C."/>
            <person name="Mitreva M."/>
            <person name="Nelson J."/>
            <person name="Hou S."/>
            <person name="Wollam A."/>
            <person name="Pepin K.H."/>
            <person name="Johnson M."/>
            <person name="Bhonagiri V."/>
            <person name="Nash W.E."/>
            <person name="Warren W."/>
            <person name="Chinwalla A."/>
            <person name="Mardis E.R."/>
            <person name="Wilson R.K."/>
        </authorList>
    </citation>
    <scope>NUCLEOTIDE SEQUENCE [LARGE SCALE GENOMIC DNA]</scope>
    <source>
        <strain evidence="10 11">DSM 13479</strain>
    </source>
</reference>